<dbReference type="EMBL" id="CP142433">
    <property type="protein sequence ID" value="XBC45270.1"/>
    <property type="molecule type" value="Genomic_DNA"/>
</dbReference>
<evidence type="ECO:0000313" key="4">
    <source>
        <dbReference type="EMBL" id="XBC50670.1"/>
    </source>
</evidence>
<dbReference type="EMBL" id="CP142434">
    <property type="protein sequence ID" value="XBC47715.1"/>
    <property type="molecule type" value="Genomic_DNA"/>
</dbReference>
<evidence type="ECO:0000256" key="1">
    <source>
        <dbReference type="SAM" id="Phobius"/>
    </source>
</evidence>
<keyword evidence="1" id="KW-1133">Transmembrane helix</keyword>
<feature type="transmembrane region" description="Helical" evidence="1">
    <location>
        <begin position="9"/>
        <end position="27"/>
    </location>
</feature>
<organism evidence="3">
    <name type="scientific">Dolosigranulum savutiense</name>
    <dbReference type="NCBI Taxonomy" id="3110288"/>
    <lineage>
        <taxon>Bacteria</taxon>
        <taxon>Bacillati</taxon>
        <taxon>Bacillota</taxon>
        <taxon>Bacilli</taxon>
        <taxon>Lactobacillales</taxon>
        <taxon>Carnobacteriaceae</taxon>
        <taxon>Dolosigranulum</taxon>
    </lineage>
</organism>
<dbReference type="RefSeq" id="WP_111949590.1">
    <property type="nucleotide sequence ID" value="NZ_CP142433.1"/>
</dbReference>
<evidence type="ECO:0000313" key="2">
    <source>
        <dbReference type="EMBL" id="XBC45270.1"/>
    </source>
</evidence>
<accession>A0AB74TX70</accession>
<sequence>MSQKKKRPPIYWAIVGLILSGAFLRVAPLDEWFSEKVSIMILSGFILFCLSLYAGFWFFRKYKD</sequence>
<gene>
    <name evidence="4" type="ORF">VUQ07_05180</name>
    <name evidence="2" type="ORF">VUQ08_05075</name>
    <name evidence="3" type="ORF">VUQ09_09320</name>
</gene>
<dbReference type="EMBL" id="CP142436">
    <property type="protein sequence ID" value="XBC50670.1"/>
    <property type="molecule type" value="Genomic_DNA"/>
</dbReference>
<protein>
    <submittedName>
        <fullName evidence="3">Uncharacterized protein</fullName>
    </submittedName>
</protein>
<dbReference type="AlphaFoldDB" id="A0AB74TX70"/>
<reference evidence="3" key="1">
    <citation type="submission" date="2023-12" db="EMBL/GenBank/DDBJ databases">
        <title>Dolosigranulum savutii sp. nov. isolated from human upper respiratory samples collected in Botswana.</title>
        <authorList>
            <person name="Kelly M.S."/>
        </authorList>
    </citation>
    <scope>NUCLEOTIDE SEQUENCE</scope>
    <source>
        <strain evidence="4">MSK211</strain>
        <strain evidence="3">MSK312</strain>
        <strain evidence="2">MSK433</strain>
    </source>
</reference>
<proteinExistence type="predicted"/>
<evidence type="ECO:0000313" key="3">
    <source>
        <dbReference type="EMBL" id="XBC47715.1"/>
    </source>
</evidence>
<keyword evidence="1" id="KW-0812">Transmembrane</keyword>
<name>A0AB74TX70_9LACT</name>
<keyword evidence="1" id="KW-0472">Membrane</keyword>
<feature type="transmembrane region" description="Helical" evidence="1">
    <location>
        <begin position="39"/>
        <end position="59"/>
    </location>
</feature>